<evidence type="ECO:0000313" key="1">
    <source>
        <dbReference type="EMBL" id="SDW30386.1"/>
    </source>
</evidence>
<accession>A0A1H2SFH2</accession>
<dbReference type="Proteomes" id="UP000198828">
    <property type="component" value="Unassembled WGS sequence"/>
</dbReference>
<reference evidence="1 2" key="1">
    <citation type="submission" date="2016-10" db="EMBL/GenBank/DDBJ databases">
        <authorList>
            <person name="de Groot N.N."/>
        </authorList>
    </citation>
    <scope>NUCLEOTIDE SEQUENCE [LARGE SCALE GENOMIC DNA]</scope>
    <source>
        <strain evidence="1 2">DSM 23310</strain>
    </source>
</reference>
<sequence length="75" mass="8860">MNIIVHLPNTKEGWDMLSERMVEIHSEFIINEINNLPYSYEKKLEILEGIKQEVEGKIVHFQYRRKGGKGKDETD</sequence>
<organism evidence="1 2">
    <name type="scientific">Tepidimicrobium xylanilyticum</name>
    <dbReference type="NCBI Taxonomy" id="1123352"/>
    <lineage>
        <taxon>Bacteria</taxon>
        <taxon>Bacillati</taxon>
        <taxon>Bacillota</taxon>
        <taxon>Tissierellia</taxon>
        <taxon>Tissierellales</taxon>
        <taxon>Tepidimicrobiaceae</taxon>
        <taxon>Tepidimicrobium</taxon>
    </lineage>
</organism>
<evidence type="ECO:0000313" key="2">
    <source>
        <dbReference type="Proteomes" id="UP000198828"/>
    </source>
</evidence>
<dbReference type="AlphaFoldDB" id="A0A1H2SFH2"/>
<dbReference type="OrthoDB" id="1708095at2"/>
<dbReference type="EMBL" id="FNNG01000002">
    <property type="protein sequence ID" value="SDW30386.1"/>
    <property type="molecule type" value="Genomic_DNA"/>
</dbReference>
<dbReference type="RefSeq" id="WP_093750440.1">
    <property type="nucleotide sequence ID" value="NZ_FNNG01000002.1"/>
</dbReference>
<name>A0A1H2SFH2_9FIRM</name>
<keyword evidence="2" id="KW-1185">Reference proteome</keyword>
<gene>
    <name evidence="1" type="ORF">SAMN05660923_00440</name>
</gene>
<protein>
    <submittedName>
        <fullName evidence="1">Uncharacterized protein</fullName>
    </submittedName>
</protein>
<proteinExistence type="predicted"/>